<dbReference type="PANTHER" id="PTHR11733:SF130">
    <property type="entry name" value="ENDOTHELIN-CONVERTING ENZYME 1"/>
    <property type="match status" value="1"/>
</dbReference>
<evidence type="ECO:0000256" key="3">
    <source>
        <dbReference type="ARBA" id="ARBA00007357"/>
    </source>
</evidence>
<evidence type="ECO:0000256" key="8">
    <source>
        <dbReference type="ARBA" id="ARBA00023136"/>
    </source>
</evidence>
<dbReference type="PANTHER" id="PTHR11733">
    <property type="entry name" value="ZINC METALLOPROTEASE FAMILY M13 NEPRILYSIN-RELATED"/>
    <property type="match status" value="1"/>
</dbReference>
<dbReference type="GO" id="GO:0005886">
    <property type="term" value="C:plasma membrane"/>
    <property type="evidence" value="ECO:0007669"/>
    <property type="project" value="UniProtKB-SubCell"/>
</dbReference>
<keyword evidence="5 12" id="KW-0812">Transmembrane</keyword>
<dbReference type="OrthoDB" id="6475849at2759"/>
<dbReference type="Proteomes" id="UP000245341">
    <property type="component" value="Unplaced"/>
</dbReference>
<dbReference type="GeneID" id="102736745"/>
<organism evidence="14 15">
    <name type="scientific">Leptonychotes weddellii</name>
    <name type="common">Weddell seal</name>
    <name type="synonym">Otaria weddellii</name>
    <dbReference type="NCBI Taxonomy" id="9713"/>
    <lineage>
        <taxon>Eukaryota</taxon>
        <taxon>Metazoa</taxon>
        <taxon>Chordata</taxon>
        <taxon>Craniata</taxon>
        <taxon>Vertebrata</taxon>
        <taxon>Euteleostomi</taxon>
        <taxon>Mammalia</taxon>
        <taxon>Eutheria</taxon>
        <taxon>Laurasiatheria</taxon>
        <taxon>Carnivora</taxon>
        <taxon>Caniformia</taxon>
        <taxon>Pinnipedia</taxon>
        <taxon>Phocidae</taxon>
        <taxon>Monachinae</taxon>
        <taxon>Lobodontini</taxon>
        <taxon>Leptonychotes</taxon>
    </lineage>
</organism>
<evidence type="ECO:0000313" key="14">
    <source>
        <dbReference type="Proteomes" id="UP000245341"/>
    </source>
</evidence>
<evidence type="ECO:0000256" key="5">
    <source>
        <dbReference type="ARBA" id="ARBA00022692"/>
    </source>
</evidence>
<evidence type="ECO:0000256" key="2">
    <source>
        <dbReference type="ARBA" id="ARBA00004401"/>
    </source>
</evidence>
<name>A0A7F8Q5S2_LEPWE</name>
<evidence type="ECO:0000256" key="9">
    <source>
        <dbReference type="ARBA" id="ARBA00023157"/>
    </source>
</evidence>
<evidence type="ECO:0000256" key="12">
    <source>
        <dbReference type="SAM" id="Phobius"/>
    </source>
</evidence>
<reference evidence="15" key="1">
    <citation type="submission" date="2025-08" db="UniProtKB">
        <authorList>
            <consortium name="RefSeq"/>
        </authorList>
    </citation>
    <scope>IDENTIFICATION</scope>
    <source>
        <tissue evidence="15">Liver</tissue>
    </source>
</reference>
<keyword evidence="8 12" id="KW-0472">Membrane</keyword>
<feature type="transmembrane region" description="Helical" evidence="12">
    <location>
        <begin position="52"/>
        <end position="74"/>
    </location>
</feature>
<dbReference type="GO" id="GO:0016486">
    <property type="term" value="P:peptide hormone processing"/>
    <property type="evidence" value="ECO:0007669"/>
    <property type="project" value="TreeGrafter"/>
</dbReference>
<dbReference type="InterPro" id="IPR008753">
    <property type="entry name" value="Peptidase_M13_N"/>
</dbReference>
<keyword evidence="14" id="KW-1185">Reference proteome</keyword>
<comment type="subunit">
    <text evidence="11">Homodimer; disulfide-linked. Interacts with PPP1R16B. Interacts with TSPAN8; this interaction recruits the endothelin converting enzyme ECE1 to tetraspanin-enriched microdomains and positively modulates its enzymatic activity.</text>
</comment>
<evidence type="ECO:0000256" key="4">
    <source>
        <dbReference type="ARBA" id="ARBA00018448"/>
    </source>
</evidence>
<evidence type="ECO:0000256" key="1">
    <source>
        <dbReference type="ARBA" id="ARBA00002145"/>
    </source>
</evidence>
<proteinExistence type="inferred from homology"/>
<dbReference type="InterPro" id="IPR042089">
    <property type="entry name" value="Peptidase_M13_dom_2"/>
</dbReference>
<keyword evidence="9" id="KW-1015">Disulfide bond</keyword>
<sequence>MSTYKRATLDEEDLVDSLSEGEVYPNGLQVNFRSPRRGQRCWAARTQVEKRLVVLVAFLAAGLVACLAALGVQYRTRTPTVCLSEACISVTSSILSSMDPTVDPCQDFFTYACGGWIKANPVPDGHSRWGTFSNLWEHNQAIIKHLLGKHPAGSPVNEPQRRAASWTHLLRSGERNRLTEWENQRLWTVAWFCPAWTLGGWNITGPWDKDNFQDTLQVVTSHYRTSPFFSVYVSADSKNSNSNVIQVDQSGLGLPSRDYYLNKTENEKVLTGYLNYMVQLGKLLGGGDEDAIRPQMQQILDFETALANITIPQEKRRDEELIYHKVTAAELQALAPAISWLPFLNTIFYPVEINESEPIVVYDKEYLGQVSTLINNTDKCLLNNYMIWNLVRKTSSFLDQRFQDADEKFMEVMYGTKKTCLPRWKFCVSDTENNLGFALGPMFVKATFAEDSKSIASEIILEIKKAFEESLSTLKWMDEDTRRSAKEKADAIYNMIGYPNFIMDPKELDKVFNDYTAVPDLYFENAMRFFNFSWRVTADQLRKAPNRDQ</sequence>
<accession>A0A7F8Q5S2</accession>
<dbReference type="CDD" id="cd08662">
    <property type="entry name" value="M13"/>
    <property type="match status" value="1"/>
</dbReference>
<dbReference type="SUPFAM" id="SSF55486">
    <property type="entry name" value="Metalloproteases ('zincins'), catalytic domain"/>
    <property type="match status" value="1"/>
</dbReference>
<dbReference type="Gene3D" id="1.10.1380.10">
    <property type="entry name" value="Neutral endopeptidase , domain2"/>
    <property type="match status" value="1"/>
</dbReference>
<comment type="subcellular location">
    <subcellularLocation>
        <location evidence="2">Cell membrane</location>
        <topology evidence="2">Single-pass type II membrane protein</topology>
    </subcellularLocation>
</comment>
<dbReference type="InterPro" id="IPR000718">
    <property type="entry name" value="Peptidase_M13"/>
</dbReference>
<dbReference type="PROSITE" id="PS51885">
    <property type="entry name" value="NEPRILYSIN"/>
    <property type="match status" value="1"/>
</dbReference>
<evidence type="ECO:0000256" key="6">
    <source>
        <dbReference type="ARBA" id="ARBA00022968"/>
    </source>
</evidence>
<evidence type="ECO:0000256" key="10">
    <source>
        <dbReference type="ARBA" id="ARBA00023180"/>
    </source>
</evidence>
<feature type="domain" description="Peptidase M13 N-terminal" evidence="13">
    <location>
        <begin position="104"/>
        <end position="499"/>
    </location>
</feature>
<keyword evidence="7 12" id="KW-1133">Transmembrane helix</keyword>
<keyword evidence="6" id="KW-0735">Signal-anchor</keyword>
<gene>
    <name evidence="15" type="primary">LOC102736745</name>
</gene>
<keyword evidence="10" id="KW-0325">Glycoprotein</keyword>
<evidence type="ECO:0000313" key="15">
    <source>
        <dbReference type="RefSeq" id="XP_030876600.1"/>
    </source>
</evidence>
<dbReference type="RefSeq" id="XP_030876600.1">
    <property type="nucleotide sequence ID" value="XM_031020740.1"/>
</dbReference>
<dbReference type="AlphaFoldDB" id="A0A7F8Q5S2"/>
<evidence type="ECO:0000256" key="11">
    <source>
        <dbReference type="ARBA" id="ARBA00047067"/>
    </source>
</evidence>
<dbReference type="GO" id="GO:0004222">
    <property type="term" value="F:metalloendopeptidase activity"/>
    <property type="evidence" value="ECO:0007669"/>
    <property type="project" value="InterPro"/>
</dbReference>
<evidence type="ECO:0000256" key="7">
    <source>
        <dbReference type="ARBA" id="ARBA00022989"/>
    </source>
</evidence>
<comment type="similarity">
    <text evidence="3">Belongs to the peptidase M13 family.</text>
</comment>
<evidence type="ECO:0000259" key="13">
    <source>
        <dbReference type="Pfam" id="PF05649"/>
    </source>
</evidence>
<dbReference type="Pfam" id="PF05649">
    <property type="entry name" value="Peptidase_M13_N"/>
    <property type="match status" value="1"/>
</dbReference>
<dbReference type="KEGG" id="lww:102736745"/>
<protein>
    <recommendedName>
        <fullName evidence="4">Endothelin-converting enzyme 1</fullName>
    </recommendedName>
</protein>
<comment type="function">
    <text evidence="1">Converts big endothelin-1 to endothelin-1.</text>
</comment>